<dbReference type="InterPro" id="IPR011032">
    <property type="entry name" value="GroES-like_sf"/>
</dbReference>
<organism evidence="2 3">
    <name type="scientific">Nakamurella endophytica</name>
    <dbReference type="NCBI Taxonomy" id="1748367"/>
    <lineage>
        <taxon>Bacteria</taxon>
        <taxon>Bacillati</taxon>
        <taxon>Actinomycetota</taxon>
        <taxon>Actinomycetes</taxon>
        <taxon>Nakamurellales</taxon>
        <taxon>Nakamurellaceae</taxon>
        <taxon>Nakamurella</taxon>
    </lineage>
</organism>
<dbReference type="GO" id="GO:0016491">
    <property type="term" value="F:oxidoreductase activity"/>
    <property type="evidence" value="ECO:0007669"/>
    <property type="project" value="InterPro"/>
</dbReference>
<gene>
    <name evidence="2" type="ORF">GCM10011594_10320</name>
</gene>
<accession>A0A917SPI6</accession>
<dbReference type="InterPro" id="IPR013154">
    <property type="entry name" value="ADH-like_N"/>
</dbReference>
<dbReference type="SMART" id="SM00829">
    <property type="entry name" value="PKS_ER"/>
    <property type="match status" value="1"/>
</dbReference>
<dbReference type="EMBL" id="BMNA01000002">
    <property type="protein sequence ID" value="GGL92498.1"/>
    <property type="molecule type" value="Genomic_DNA"/>
</dbReference>
<dbReference type="InterPro" id="IPR050700">
    <property type="entry name" value="YIM1/Zinc_Alcohol_DH_Fams"/>
</dbReference>
<dbReference type="CDD" id="cd05289">
    <property type="entry name" value="MDR_like_2"/>
    <property type="match status" value="1"/>
</dbReference>
<proteinExistence type="predicted"/>
<dbReference type="Pfam" id="PF08240">
    <property type="entry name" value="ADH_N"/>
    <property type="match status" value="1"/>
</dbReference>
<evidence type="ECO:0000259" key="1">
    <source>
        <dbReference type="SMART" id="SM00829"/>
    </source>
</evidence>
<dbReference type="InterPro" id="IPR036291">
    <property type="entry name" value="NAD(P)-bd_dom_sf"/>
</dbReference>
<dbReference type="Pfam" id="PF13602">
    <property type="entry name" value="ADH_zinc_N_2"/>
    <property type="match status" value="1"/>
</dbReference>
<protein>
    <submittedName>
        <fullName evidence="2">Oxidoreductase</fullName>
    </submittedName>
</protein>
<name>A0A917SPI6_9ACTN</name>
<dbReference type="Proteomes" id="UP000655208">
    <property type="component" value="Unassembled WGS sequence"/>
</dbReference>
<dbReference type="PANTHER" id="PTHR11695">
    <property type="entry name" value="ALCOHOL DEHYDROGENASE RELATED"/>
    <property type="match status" value="1"/>
</dbReference>
<reference evidence="2" key="1">
    <citation type="journal article" date="2014" name="Int. J. Syst. Evol. Microbiol.">
        <title>Complete genome sequence of Corynebacterium casei LMG S-19264T (=DSM 44701T), isolated from a smear-ripened cheese.</title>
        <authorList>
            <consortium name="US DOE Joint Genome Institute (JGI-PGF)"/>
            <person name="Walter F."/>
            <person name="Albersmeier A."/>
            <person name="Kalinowski J."/>
            <person name="Ruckert C."/>
        </authorList>
    </citation>
    <scope>NUCLEOTIDE SEQUENCE</scope>
    <source>
        <strain evidence="2">CGMCC 4.7308</strain>
    </source>
</reference>
<feature type="domain" description="Enoyl reductase (ER)" evidence="1">
    <location>
        <begin position="7"/>
        <end position="301"/>
    </location>
</feature>
<dbReference type="SUPFAM" id="SSF50129">
    <property type="entry name" value="GroES-like"/>
    <property type="match status" value="1"/>
</dbReference>
<evidence type="ECO:0000313" key="2">
    <source>
        <dbReference type="EMBL" id="GGL92498.1"/>
    </source>
</evidence>
<dbReference type="AlphaFoldDB" id="A0A917SPI6"/>
<keyword evidence="3" id="KW-1185">Reference proteome</keyword>
<dbReference type="InterPro" id="IPR020843">
    <property type="entry name" value="ER"/>
</dbReference>
<evidence type="ECO:0000313" key="3">
    <source>
        <dbReference type="Proteomes" id="UP000655208"/>
    </source>
</evidence>
<sequence length="306" mass="31699">MTYDRYGDDSVLHLTDLPTPKVGPGEVLVRVRRAAVNPVDWKVMAGGLDELMDAWFPVVPGCDAAGVVERVGPDTTEFAPGDGVMTYARKDVLHAGTFAEYVTIPARAVARKPASLDFDAAAALPLAGLTAWQVLTRLGVDRGTTVLVHGAAGGVGSLGVQIAAARGARVIGTASAAHHDHVRGLGADAAVEYGEGLAERVRRLAPDGVDVVADFVGGVLPVTTAVLRPGGRHGSIADPSVEQAGGHWFWVRPDGADLAALGSLADSGRLRVPVAAVLPLEELAEAFARSRSGHTRGKIVLAVADR</sequence>
<dbReference type="PANTHER" id="PTHR11695:SF294">
    <property type="entry name" value="RETICULON-4-INTERACTING PROTEIN 1, MITOCHONDRIAL"/>
    <property type="match status" value="1"/>
</dbReference>
<dbReference type="Gene3D" id="3.40.50.720">
    <property type="entry name" value="NAD(P)-binding Rossmann-like Domain"/>
    <property type="match status" value="1"/>
</dbReference>
<comment type="caution">
    <text evidence="2">The sequence shown here is derived from an EMBL/GenBank/DDBJ whole genome shotgun (WGS) entry which is preliminary data.</text>
</comment>
<dbReference type="SUPFAM" id="SSF51735">
    <property type="entry name" value="NAD(P)-binding Rossmann-fold domains"/>
    <property type="match status" value="1"/>
</dbReference>
<dbReference type="Gene3D" id="3.90.180.10">
    <property type="entry name" value="Medium-chain alcohol dehydrogenases, catalytic domain"/>
    <property type="match status" value="1"/>
</dbReference>
<reference evidence="2" key="2">
    <citation type="submission" date="2020-09" db="EMBL/GenBank/DDBJ databases">
        <authorList>
            <person name="Sun Q."/>
            <person name="Zhou Y."/>
        </authorList>
    </citation>
    <scope>NUCLEOTIDE SEQUENCE</scope>
    <source>
        <strain evidence="2">CGMCC 4.7308</strain>
    </source>
</reference>